<dbReference type="InterPro" id="IPR051556">
    <property type="entry name" value="N-term/lysine_N-AcTrnsfr"/>
</dbReference>
<reference evidence="4 5" key="1">
    <citation type="submission" date="2020-04" db="EMBL/GenBank/DDBJ databases">
        <title>MicrobeNet Type strains.</title>
        <authorList>
            <person name="Nicholson A.C."/>
        </authorList>
    </citation>
    <scope>NUCLEOTIDE SEQUENCE [LARGE SCALE GENOMIC DNA]</scope>
    <source>
        <strain evidence="4 5">DSM 44956</strain>
    </source>
</reference>
<comment type="caution">
    <text evidence="4">The sequence shown here is derived from an EMBL/GenBank/DDBJ whole genome shotgun (WGS) entry which is preliminary data.</text>
</comment>
<gene>
    <name evidence="4" type="ORF">HGB38_03145</name>
</gene>
<feature type="domain" description="N-acetyltransferase" evidence="3">
    <location>
        <begin position="9"/>
        <end position="154"/>
    </location>
</feature>
<dbReference type="Proteomes" id="UP000540698">
    <property type="component" value="Unassembled WGS sequence"/>
</dbReference>
<keyword evidence="5" id="KW-1185">Reference proteome</keyword>
<dbReference type="CDD" id="cd04301">
    <property type="entry name" value="NAT_SF"/>
    <property type="match status" value="1"/>
</dbReference>
<evidence type="ECO:0000256" key="2">
    <source>
        <dbReference type="ARBA" id="ARBA00023315"/>
    </source>
</evidence>
<dbReference type="PANTHER" id="PTHR42919:SF8">
    <property type="entry name" value="N-ALPHA-ACETYLTRANSFERASE 50"/>
    <property type="match status" value="1"/>
</dbReference>
<dbReference type="Gene3D" id="3.40.630.30">
    <property type="match status" value="1"/>
</dbReference>
<dbReference type="AlphaFoldDB" id="A0A7X6L039"/>
<evidence type="ECO:0000259" key="3">
    <source>
        <dbReference type="PROSITE" id="PS51186"/>
    </source>
</evidence>
<evidence type="ECO:0000313" key="5">
    <source>
        <dbReference type="Proteomes" id="UP000540698"/>
    </source>
</evidence>
<name>A0A7X6L039_9NOCA</name>
<sequence>MNIAKAPQPEYRQARFADIEDIAAIEAEVFAEPYLYLMLRQLFDLHGSEWLVAEVEGAVIGYALTLEKSGRALLFTFAVAKRFQGEGYGHALLTRTLQTCRKIGAEVVYLTVRPDNRLAGNLFQRAGFEFVEHDDRYFGPGEPRDVFEYRLKGRPLDS</sequence>
<keyword evidence="1 4" id="KW-0808">Transferase</keyword>
<dbReference type="PROSITE" id="PS51186">
    <property type="entry name" value="GNAT"/>
    <property type="match status" value="1"/>
</dbReference>
<dbReference type="PANTHER" id="PTHR42919">
    <property type="entry name" value="N-ALPHA-ACETYLTRANSFERASE"/>
    <property type="match status" value="1"/>
</dbReference>
<evidence type="ECO:0000256" key="1">
    <source>
        <dbReference type="ARBA" id="ARBA00022679"/>
    </source>
</evidence>
<dbReference type="Pfam" id="PF00583">
    <property type="entry name" value="Acetyltransf_1"/>
    <property type="match status" value="1"/>
</dbReference>
<dbReference type="InterPro" id="IPR016181">
    <property type="entry name" value="Acyl_CoA_acyltransferase"/>
</dbReference>
<dbReference type="EMBL" id="JAAXOS010000001">
    <property type="protein sequence ID" value="NKY25232.1"/>
    <property type="molecule type" value="Genomic_DNA"/>
</dbReference>
<proteinExistence type="predicted"/>
<dbReference type="RefSeq" id="WP_062972032.1">
    <property type="nucleotide sequence ID" value="NZ_JAAXOS010000001.1"/>
</dbReference>
<keyword evidence="2" id="KW-0012">Acyltransferase</keyword>
<organism evidence="4 5">
    <name type="scientific">Nocardia gamkensis</name>
    <dbReference type="NCBI Taxonomy" id="352869"/>
    <lineage>
        <taxon>Bacteria</taxon>
        <taxon>Bacillati</taxon>
        <taxon>Actinomycetota</taxon>
        <taxon>Actinomycetes</taxon>
        <taxon>Mycobacteriales</taxon>
        <taxon>Nocardiaceae</taxon>
        <taxon>Nocardia</taxon>
    </lineage>
</organism>
<dbReference type="GO" id="GO:0016747">
    <property type="term" value="F:acyltransferase activity, transferring groups other than amino-acyl groups"/>
    <property type="evidence" value="ECO:0007669"/>
    <property type="project" value="InterPro"/>
</dbReference>
<evidence type="ECO:0000313" key="4">
    <source>
        <dbReference type="EMBL" id="NKY25232.1"/>
    </source>
</evidence>
<dbReference type="InterPro" id="IPR000182">
    <property type="entry name" value="GNAT_dom"/>
</dbReference>
<protein>
    <submittedName>
        <fullName evidence="4">GNAT family N-acetyltransferase</fullName>
    </submittedName>
</protein>
<accession>A0A7X6L039</accession>
<dbReference type="SUPFAM" id="SSF55729">
    <property type="entry name" value="Acyl-CoA N-acyltransferases (Nat)"/>
    <property type="match status" value="1"/>
</dbReference>